<name>A0A8J5D4V9_CHIOP</name>
<reference evidence="1" key="1">
    <citation type="submission" date="2020-07" db="EMBL/GenBank/DDBJ databases">
        <title>The High-quality genome of the commercially important snow crab, Chionoecetes opilio.</title>
        <authorList>
            <person name="Jeong J.-H."/>
            <person name="Ryu S."/>
        </authorList>
    </citation>
    <scope>NUCLEOTIDE SEQUENCE</scope>
    <source>
        <strain evidence="1">MADBK_172401_WGS</strain>
        <tissue evidence="1">Digestive gland</tissue>
    </source>
</reference>
<evidence type="ECO:0000313" key="2">
    <source>
        <dbReference type="Proteomes" id="UP000770661"/>
    </source>
</evidence>
<proteinExistence type="predicted"/>
<comment type="caution">
    <text evidence="1">The sequence shown here is derived from an EMBL/GenBank/DDBJ whole genome shotgun (WGS) entry which is preliminary data.</text>
</comment>
<dbReference type="EMBL" id="JACEEZ010001064">
    <property type="protein sequence ID" value="KAG0729527.1"/>
    <property type="molecule type" value="Genomic_DNA"/>
</dbReference>
<accession>A0A8J5D4V9</accession>
<sequence>MPVFENRGAKKKAMILSLTPASSTLLQKPLQQVFARRNWLSGPQKELGVIFPCEEDGVRSRIAREGREGVFAPKQDQTPQVSPGSPVPDLLGGLLLPAILPRGPAFETAILPMSLPKIEDSCER</sequence>
<organism evidence="1 2">
    <name type="scientific">Chionoecetes opilio</name>
    <name type="common">Atlantic snow crab</name>
    <name type="synonym">Cancer opilio</name>
    <dbReference type="NCBI Taxonomy" id="41210"/>
    <lineage>
        <taxon>Eukaryota</taxon>
        <taxon>Metazoa</taxon>
        <taxon>Ecdysozoa</taxon>
        <taxon>Arthropoda</taxon>
        <taxon>Crustacea</taxon>
        <taxon>Multicrustacea</taxon>
        <taxon>Malacostraca</taxon>
        <taxon>Eumalacostraca</taxon>
        <taxon>Eucarida</taxon>
        <taxon>Decapoda</taxon>
        <taxon>Pleocyemata</taxon>
        <taxon>Brachyura</taxon>
        <taxon>Eubrachyura</taxon>
        <taxon>Majoidea</taxon>
        <taxon>Majidae</taxon>
        <taxon>Chionoecetes</taxon>
    </lineage>
</organism>
<dbReference type="AlphaFoldDB" id="A0A8J5D4V9"/>
<keyword evidence="2" id="KW-1185">Reference proteome</keyword>
<gene>
    <name evidence="1" type="ORF">GWK47_030117</name>
</gene>
<protein>
    <submittedName>
        <fullName evidence="1">Uncharacterized protein</fullName>
    </submittedName>
</protein>
<evidence type="ECO:0000313" key="1">
    <source>
        <dbReference type="EMBL" id="KAG0729527.1"/>
    </source>
</evidence>
<dbReference type="Proteomes" id="UP000770661">
    <property type="component" value="Unassembled WGS sequence"/>
</dbReference>